<evidence type="ECO:0000313" key="1">
    <source>
        <dbReference type="EMBL" id="ESA20209.1"/>
    </source>
</evidence>
<proteinExistence type="predicted"/>
<sequence length="121" mass="14229">MIKRKNFTVYRKNLFIQIRRSNVKSHCEASYSQKSCNSSNTQLCKVNKSPLIVEERLILRMRQDDPTIKNLRFIVFIVSILSNFEKRDICFTTSNFNDHHADIRQILLFKNLKGAESMGPF</sequence>
<dbReference type="HOGENOM" id="CLU_2039267_0_0_1"/>
<gene>
    <name evidence="1" type="ORF">GLOINDRAFT_92475</name>
</gene>
<reference evidence="1" key="1">
    <citation type="submission" date="2013-07" db="EMBL/GenBank/DDBJ databases">
        <title>The genome of an arbuscular mycorrhizal fungus provides insights into the evolution of the oldest plant symbiosis.</title>
        <authorList>
            <consortium name="DOE Joint Genome Institute"/>
            <person name="Tisserant E."/>
            <person name="Malbreil M."/>
            <person name="Kuo A."/>
            <person name="Kohler A."/>
            <person name="Symeonidi A."/>
            <person name="Balestrini R."/>
            <person name="Charron P."/>
            <person name="Duensing N."/>
            <person name="Frei-dit-Frey N."/>
            <person name="Gianinazzi-Pearson V."/>
            <person name="Gilbert B."/>
            <person name="Handa Y."/>
            <person name="Hijri M."/>
            <person name="Kaul R."/>
            <person name="Kawaguchi M."/>
            <person name="Krajinski F."/>
            <person name="Lammers P."/>
            <person name="Lapierre D."/>
            <person name="Masclaux F.G."/>
            <person name="Murat C."/>
            <person name="Morin E."/>
            <person name="Ndikumana S."/>
            <person name="Pagni M."/>
            <person name="Petitpierre D."/>
            <person name="Requena N."/>
            <person name="Rosikiewicz P."/>
            <person name="Riley R."/>
            <person name="Saito K."/>
            <person name="San Clemente H."/>
            <person name="Shapiro H."/>
            <person name="van Tuinen D."/>
            <person name="Becard G."/>
            <person name="Bonfante P."/>
            <person name="Paszkowski U."/>
            <person name="Shachar-Hill Y."/>
            <person name="Young J.P."/>
            <person name="Sanders I.R."/>
            <person name="Henrissat B."/>
            <person name="Rensing S.A."/>
            <person name="Grigoriev I.V."/>
            <person name="Corradi N."/>
            <person name="Roux C."/>
            <person name="Martin F."/>
        </authorList>
    </citation>
    <scope>NUCLEOTIDE SEQUENCE</scope>
    <source>
        <strain evidence="1">DAOM 197198</strain>
    </source>
</reference>
<name>U9UIH2_RHIID</name>
<protein>
    <submittedName>
        <fullName evidence="1">Uncharacterized protein</fullName>
    </submittedName>
</protein>
<organism evidence="1">
    <name type="scientific">Rhizophagus irregularis (strain DAOM 181602 / DAOM 197198 / MUCL 43194)</name>
    <name type="common">Arbuscular mycorrhizal fungus</name>
    <name type="synonym">Glomus intraradices</name>
    <dbReference type="NCBI Taxonomy" id="747089"/>
    <lineage>
        <taxon>Eukaryota</taxon>
        <taxon>Fungi</taxon>
        <taxon>Fungi incertae sedis</taxon>
        <taxon>Mucoromycota</taxon>
        <taxon>Glomeromycotina</taxon>
        <taxon>Glomeromycetes</taxon>
        <taxon>Glomerales</taxon>
        <taxon>Glomeraceae</taxon>
        <taxon>Rhizophagus</taxon>
    </lineage>
</organism>
<accession>U9UIH2</accession>
<dbReference type="EMBL" id="KI277546">
    <property type="protein sequence ID" value="ESA20209.1"/>
    <property type="molecule type" value="Genomic_DNA"/>
</dbReference>
<dbReference type="AlphaFoldDB" id="U9UIH2"/>